<dbReference type="Proteomes" id="UP000077242">
    <property type="component" value="Unassembled WGS sequence"/>
</dbReference>
<gene>
    <name evidence="1" type="ORF">AYJ70_22930</name>
</gene>
<organism evidence="1 2">
    <name type="scientific">Pseudomonas monteilii</name>
    <dbReference type="NCBI Taxonomy" id="76759"/>
    <lineage>
        <taxon>Bacteria</taxon>
        <taxon>Pseudomonadati</taxon>
        <taxon>Pseudomonadota</taxon>
        <taxon>Gammaproteobacteria</taxon>
        <taxon>Pseudomonadales</taxon>
        <taxon>Pseudomonadaceae</taxon>
        <taxon>Pseudomonas</taxon>
    </lineage>
</organism>
<dbReference type="AlphaFoldDB" id="A0AAP7FQY4"/>
<reference evidence="2" key="1">
    <citation type="submission" date="2016-02" db="EMBL/GenBank/DDBJ databases">
        <title>Dietzia cinnamea strain CD11_5 genome sequencing and assembly.</title>
        <authorList>
            <person name="Kaur G."/>
            <person name="Nair G.R."/>
            <person name="Mayilraj S."/>
        </authorList>
    </citation>
    <scope>NUCLEOTIDE SEQUENCE [LARGE SCALE GENOMIC DNA]</scope>
    <source>
        <strain evidence="2">CD10_2</strain>
    </source>
</reference>
<accession>A0AAP7FQY4</accession>
<proteinExistence type="predicted"/>
<protein>
    <submittedName>
        <fullName evidence="1">Uncharacterized protein</fullName>
    </submittedName>
</protein>
<name>A0AAP7FQY4_9PSED</name>
<sequence length="74" mass="8360">MSVPRQVYAGEAPFEAIPIDQRVRLPPQVIRHILRGDHGDAKPGFFYPGLFEGKSAPTETALPTRSVQFLWERL</sequence>
<dbReference type="EMBL" id="LSTU01000021">
    <property type="protein sequence ID" value="OAH52990.1"/>
    <property type="molecule type" value="Genomic_DNA"/>
</dbReference>
<evidence type="ECO:0000313" key="2">
    <source>
        <dbReference type="Proteomes" id="UP000077242"/>
    </source>
</evidence>
<evidence type="ECO:0000313" key="1">
    <source>
        <dbReference type="EMBL" id="OAH52990.1"/>
    </source>
</evidence>
<comment type="caution">
    <text evidence="1">The sequence shown here is derived from an EMBL/GenBank/DDBJ whole genome shotgun (WGS) entry which is preliminary data.</text>
</comment>